<evidence type="ECO:0000313" key="3">
    <source>
        <dbReference type="EMBL" id="PSN74700.1"/>
    </source>
</evidence>
<protein>
    <recommendedName>
        <fullName evidence="5">Fucose-specific lectin</fullName>
    </recommendedName>
</protein>
<dbReference type="Proteomes" id="UP000240883">
    <property type="component" value="Unassembled WGS sequence"/>
</dbReference>
<evidence type="ECO:0000256" key="2">
    <source>
        <dbReference type="SAM" id="Phobius"/>
    </source>
</evidence>
<dbReference type="Gene3D" id="2.120.10.70">
    <property type="entry name" value="Fucose-specific lectin"/>
    <property type="match status" value="1"/>
</dbReference>
<organism evidence="3 4">
    <name type="scientific">Corynespora cassiicola Philippines</name>
    <dbReference type="NCBI Taxonomy" id="1448308"/>
    <lineage>
        <taxon>Eukaryota</taxon>
        <taxon>Fungi</taxon>
        <taxon>Dikarya</taxon>
        <taxon>Ascomycota</taxon>
        <taxon>Pezizomycotina</taxon>
        <taxon>Dothideomycetes</taxon>
        <taxon>Pleosporomycetidae</taxon>
        <taxon>Pleosporales</taxon>
        <taxon>Corynesporascaceae</taxon>
        <taxon>Corynespora</taxon>
    </lineage>
</organism>
<keyword evidence="4" id="KW-1185">Reference proteome</keyword>
<evidence type="ECO:0008006" key="5">
    <source>
        <dbReference type="Google" id="ProtNLM"/>
    </source>
</evidence>
<evidence type="ECO:0000256" key="1">
    <source>
        <dbReference type="SAM" id="MobiDB-lite"/>
    </source>
</evidence>
<dbReference type="AlphaFoldDB" id="A0A2T2PAM6"/>
<reference evidence="3 4" key="1">
    <citation type="journal article" date="2018" name="Front. Microbiol.">
        <title>Genome-Wide Analysis of Corynespora cassiicola Leaf Fall Disease Putative Effectors.</title>
        <authorList>
            <person name="Lopez D."/>
            <person name="Ribeiro S."/>
            <person name="Label P."/>
            <person name="Fumanal B."/>
            <person name="Venisse J.S."/>
            <person name="Kohler A."/>
            <person name="de Oliveira R.R."/>
            <person name="Labutti K."/>
            <person name="Lipzen A."/>
            <person name="Lail K."/>
            <person name="Bauer D."/>
            <person name="Ohm R.A."/>
            <person name="Barry K.W."/>
            <person name="Spatafora J."/>
            <person name="Grigoriev I.V."/>
            <person name="Martin F.M."/>
            <person name="Pujade-Renaud V."/>
        </authorList>
    </citation>
    <scope>NUCLEOTIDE SEQUENCE [LARGE SCALE GENOMIC DNA]</scope>
    <source>
        <strain evidence="3 4">Philippines</strain>
    </source>
</reference>
<accession>A0A2T2PAM6</accession>
<sequence length="459" mass="50624">MSPLALRVLVLIVQPHFPSNIIMNAPMLVDAEYPFKQVVSDPQDEKQVIGADGDKALLECANVAQSFAKDPKKLKKILWILAAVAIAAIVCAVVAPIVITQHRQPDPSKYTEPEPEHTETEPAETERGPESNDTHYLLTQANHSLAATSYSVASIFQARLVYQTGDGYLQAVEFNASTGSWKALAGNFTKAKPHTPLALTSVIRQNVGDIQFNAFYLDEQNRICEWIWNSQVSNTGKAGVLDEKNVITHLGSKLAAYWPIVLYTDAVGQLRELYWQDDWKERDEPLSSEQNLSTSEGGAIAIVPASSLARSMNVFFRGAGGTLRQFSRNSTGQYKTDPAMLSHPIPEWSSISSFALPNVPNSRLLDTFFLCQDVSDNIAVRRLEGADPAWKGNSSPVSFQNAEKQTGISCTTMYTGEGSMMTHGSQMPRCYFVVDGKIREVELDYATKDFRLLGDIKLS</sequence>
<keyword evidence="2" id="KW-0812">Transmembrane</keyword>
<dbReference type="OrthoDB" id="3800077at2759"/>
<dbReference type="SUPFAM" id="SSF89372">
    <property type="entry name" value="Fucose-specific lectin"/>
    <property type="match status" value="1"/>
</dbReference>
<keyword evidence="2" id="KW-1133">Transmembrane helix</keyword>
<dbReference type="STRING" id="1448308.A0A2T2PAM6"/>
<name>A0A2T2PAM6_CORCC</name>
<keyword evidence="2" id="KW-0472">Membrane</keyword>
<feature type="region of interest" description="Disordered" evidence="1">
    <location>
        <begin position="104"/>
        <end position="133"/>
    </location>
</feature>
<dbReference type="EMBL" id="KZ678128">
    <property type="protein sequence ID" value="PSN74700.1"/>
    <property type="molecule type" value="Genomic_DNA"/>
</dbReference>
<evidence type="ECO:0000313" key="4">
    <source>
        <dbReference type="Proteomes" id="UP000240883"/>
    </source>
</evidence>
<proteinExistence type="predicted"/>
<feature type="transmembrane region" description="Helical" evidence="2">
    <location>
        <begin position="77"/>
        <end position="99"/>
    </location>
</feature>
<gene>
    <name evidence="3" type="ORF">BS50DRAFT_21890</name>
</gene>